<accession>A0A5B0PKU1</accession>
<dbReference type="Proteomes" id="UP000325313">
    <property type="component" value="Unassembled WGS sequence"/>
</dbReference>
<dbReference type="EMBL" id="VDEP01000340">
    <property type="protein sequence ID" value="KAA1100569.1"/>
    <property type="molecule type" value="Genomic_DNA"/>
</dbReference>
<comment type="caution">
    <text evidence="1">The sequence shown here is derived from an EMBL/GenBank/DDBJ whole genome shotgun (WGS) entry which is preliminary data.</text>
</comment>
<proteinExistence type="predicted"/>
<dbReference type="AlphaFoldDB" id="A0A5B0PKU1"/>
<gene>
    <name evidence="1" type="ORF">PGTUg99_023988</name>
</gene>
<reference evidence="1 2" key="1">
    <citation type="submission" date="2019-05" db="EMBL/GenBank/DDBJ databases">
        <title>Emergence of the Ug99 lineage of the wheat stem rust pathogen through somatic hybridization.</title>
        <authorList>
            <person name="Li F."/>
            <person name="Upadhyaya N.M."/>
            <person name="Sperschneider J."/>
            <person name="Matny O."/>
            <person name="Nguyen-Phuc H."/>
            <person name="Mago R."/>
            <person name="Raley C."/>
            <person name="Miller M.E."/>
            <person name="Silverstein K.A.T."/>
            <person name="Henningsen E."/>
            <person name="Hirsch C.D."/>
            <person name="Visser B."/>
            <person name="Pretorius Z.A."/>
            <person name="Steffenson B.J."/>
            <person name="Schwessinger B."/>
            <person name="Dodds P.N."/>
            <person name="Figueroa M."/>
        </authorList>
    </citation>
    <scope>NUCLEOTIDE SEQUENCE [LARGE SCALE GENOMIC DNA]</scope>
    <source>
        <strain evidence="1 2">Ug99</strain>
    </source>
</reference>
<evidence type="ECO:0000313" key="1">
    <source>
        <dbReference type="EMBL" id="KAA1100569.1"/>
    </source>
</evidence>
<evidence type="ECO:0000313" key="2">
    <source>
        <dbReference type="Proteomes" id="UP000325313"/>
    </source>
</evidence>
<organism evidence="1 2">
    <name type="scientific">Puccinia graminis f. sp. tritici</name>
    <dbReference type="NCBI Taxonomy" id="56615"/>
    <lineage>
        <taxon>Eukaryota</taxon>
        <taxon>Fungi</taxon>
        <taxon>Dikarya</taxon>
        <taxon>Basidiomycota</taxon>
        <taxon>Pucciniomycotina</taxon>
        <taxon>Pucciniomycetes</taxon>
        <taxon>Pucciniales</taxon>
        <taxon>Pucciniaceae</taxon>
        <taxon>Puccinia</taxon>
    </lineage>
</organism>
<name>A0A5B0PKU1_PUCGR</name>
<sequence length="200" mass="22144">MYPPARLWYPLLSRRSLTSNDRRCRANSLFGSDADDVCTLYVHEHMSCSPKIRTAVQIRFMTLVQLEAYNYQSWFFLTAAGAAKEDGVMNFDGVYVTARHSLFSASPRPVPPEGGSEPELNFAVSLASLSGLDIGTTVLSHVRRGSRAYAISGGSKLEGDCTEVALQLNHHHCAFLSKNPSRLRDVNCVSHFAMASSWRL</sequence>
<protein>
    <submittedName>
        <fullName evidence="1">Uncharacterized protein</fullName>
    </submittedName>
</protein>